<sequence length="63" mass="7028">MALFVKIVVFKRNYLRLIGAEVRDSCGSSGTGETHRRLRRGGSPHALESEHLEEINHNSLPGK</sequence>
<reference evidence="2" key="1">
    <citation type="submission" date="2021-04" db="EMBL/GenBank/DDBJ databases">
        <title>Whole genome sequencing of Enterococci isolates from hospitalized patients.</title>
        <authorList>
            <person name="Ogoti B.M."/>
            <person name="Onyambu F.G."/>
        </authorList>
    </citation>
    <scope>NUCLEOTIDE SEQUENCE</scope>
    <source>
        <strain evidence="2">242</strain>
    </source>
</reference>
<name>A0A941FKS6_9BACI</name>
<evidence type="ECO:0000313" key="2">
    <source>
        <dbReference type="EMBL" id="MBR8645909.1"/>
    </source>
</evidence>
<organism evidence="2 3">
    <name type="scientific">Peribacillus frigoritolerans</name>
    <dbReference type="NCBI Taxonomy" id="450367"/>
    <lineage>
        <taxon>Bacteria</taxon>
        <taxon>Bacillati</taxon>
        <taxon>Bacillota</taxon>
        <taxon>Bacilli</taxon>
        <taxon>Bacillales</taxon>
        <taxon>Bacillaceae</taxon>
        <taxon>Peribacillus</taxon>
    </lineage>
</organism>
<proteinExistence type="predicted"/>
<evidence type="ECO:0000313" key="3">
    <source>
        <dbReference type="Proteomes" id="UP000680045"/>
    </source>
</evidence>
<accession>A0A941FKS6</accession>
<feature type="compositionally biased region" description="Basic and acidic residues" evidence="1">
    <location>
        <begin position="47"/>
        <end position="56"/>
    </location>
</feature>
<evidence type="ECO:0000256" key="1">
    <source>
        <dbReference type="SAM" id="MobiDB-lite"/>
    </source>
</evidence>
<dbReference type="AlphaFoldDB" id="A0A941FKS6"/>
<dbReference type="Proteomes" id="UP000680045">
    <property type="component" value="Unassembled WGS sequence"/>
</dbReference>
<protein>
    <submittedName>
        <fullName evidence="2">Uncharacterized protein</fullName>
    </submittedName>
</protein>
<gene>
    <name evidence="2" type="ORF">KEH51_23825</name>
</gene>
<feature type="region of interest" description="Disordered" evidence="1">
    <location>
        <begin position="24"/>
        <end position="63"/>
    </location>
</feature>
<dbReference type="EMBL" id="JAGTPW010000056">
    <property type="protein sequence ID" value="MBR8645909.1"/>
    <property type="molecule type" value="Genomic_DNA"/>
</dbReference>
<comment type="caution">
    <text evidence="2">The sequence shown here is derived from an EMBL/GenBank/DDBJ whole genome shotgun (WGS) entry which is preliminary data.</text>
</comment>